<dbReference type="Proteomes" id="UP000239898">
    <property type="component" value="Unassembled WGS sequence"/>
</dbReference>
<sequence length="89" mass="9969">MRQERQRRSCQSPIANLASPLQTNSACGSCRVRSWAASILDAGDAEWHPSWWPFQTWSERARETPGWPEPEKLQKGGTIYAGASPRGLD</sequence>
<accession>A0A2S6ZCB1</accession>
<evidence type="ECO:0000256" key="1">
    <source>
        <dbReference type="SAM" id="MobiDB-lite"/>
    </source>
</evidence>
<evidence type="ECO:0000313" key="3">
    <source>
        <dbReference type="Proteomes" id="UP000239898"/>
    </source>
</evidence>
<name>A0A2S6ZCB1_9XANT</name>
<feature type="compositionally biased region" description="Basic and acidic residues" evidence="1">
    <location>
        <begin position="61"/>
        <end position="74"/>
    </location>
</feature>
<reference evidence="2 3" key="1">
    <citation type="submission" date="2016-08" db="EMBL/GenBank/DDBJ databases">
        <title>Evolution of the type three secretion system and type three effector repertoires in Xanthomonas.</title>
        <authorList>
            <person name="Merda D."/>
            <person name="Briand M."/>
            <person name="Bosis E."/>
            <person name="Rousseau C."/>
            <person name="Portier P."/>
            <person name="Jacques M.-A."/>
            <person name="Fischer-Le Saux M."/>
        </authorList>
    </citation>
    <scope>NUCLEOTIDE SEQUENCE [LARGE SCALE GENOMIC DNA]</scope>
    <source>
        <strain evidence="2 3">CFBP 4691</strain>
    </source>
</reference>
<dbReference type="OrthoDB" id="6000068at2"/>
<gene>
    <name evidence="2" type="ORF">XthCFBP4691_15235</name>
</gene>
<feature type="region of interest" description="Disordered" evidence="1">
    <location>
        <begin position="61"/>
        <end position="89"/>
    </location>
</feature>
<dbReference type="AlphaFoldDB" id="A0A2S6ZCB1"/>
<evidence type="ECO:0000313" key="2">
    <source>
        <dbReference type="EMBL" id="PPT87457.1"/>
    </source>
</evidence>
<proteinExistence type="predicted"/>
<organism evidence="2 3">
    <name type="scientific">Xanthomonas theicola</name>
    <dbReference type="NCBI Taxonomy" id="56464"/>
    <lineage>
        <taxon>Bacteria</taxon>
        <taxon>Pseudomonadati</taxon>
        <taxon>Pseudomonadota</taxon>
        <taxon>Gammaproteobacteria</taxon>
        <taxon>Lysobacterales</taxon>
        <taxon>Lysobacteraceae</taxon>
        <taxon>Xanthomonas</taxon>
    </lineage>
</organism>
<comment type="caution">
    <text evidence="2">The sequence shown here is derived from an EMBL/GenBank/DDBJ whole genome shotgun (WGS) entry which is preliminary data.</text>
</comment>
<protein>
    <submittedName>
        <fullName evidence="2">Uncharacterized protein</fullName>
    </submittedName>
</protein>
<dbReference type="EMBL" id="MIGX01000089">
    <property type="protein sequence ID" value="PPT87457.1"/>
    <property type="molecule type" value="Genomic_DNA"/>
</dbReference>
<keyword evidence="3" id="KW-1185">Reference proteome</keyword>